<name>A0A915KRA7_ROMCU</name>
<dbReference type="WBParaSite" id="nRc.2.0.1.t41004-RA">
    <property type="protein sequence ID" value="nRc.2.0.1.t41004-RA"/>
    <property type="gene ID" value="nRc.2.0.1.g41004"/>
</dbReference>
<proteinExistence type="predicted"/>
<dbReference type="AlphaFoldDB" id="A0A915KRA7"/>
<evidence type="ECO:0000313" key="3">
    <source>
        <dbReference type="WBParaSite" id="nRc.2.0.1.t41004-RA"/>
    </source>
</evidence>
<sequence>MLKIDLKCQLNFFSFLADYLFSSGAFFSELKLLILRINKTEEEAVLMEKRLSDEKSNLQSDVDSLKSLIDDLTSKNQKLKSQNFQFLKNLEESM</sequence>
<accession>A0A915KRA7</accession>
<feature type="coiled-coil region" evidence="1">
    <location>
        <begin position="30"/>
        <end position="82"/>
    </location>
</feature>
<protein>
    <submittedName>
        <fullName evidence="3">Uncharacterized protein</fullName>
    </submittedName>
</protein>
<evidence type="ECO:0000313" key="2">
    <source>
        <dbReference type="Proteomes" id="UP000887565"/>
    </source>
</evidence>
<keyword evidence="1" id="KW-0175">Coiled coil</keyword>
<dbReference type="Proteomes" id="UP000887565">
    <property type="component" value="Unplaced"/>
</dbReference>
<evidence type="ECO:0000256" key="1">
    <source>
        <dbReference type="SAM" id="Coils"/>
    </source>
</evidence>
<reference evidence="3" key="1">
    <citation type="submission" date="2022-11" db="UniProtKB">
        <authorList>
            <consortium name="WormBaseParasite"/>
        </authorList>
    </citation>
    <scope>IDENTIFICATION</scope>
</reference>
<organism evidence="2 3">
    <name type="scientific">Romanomermis culicivorax</name>
    <name type="common">Nematode worm</name>
    <dbReference type="NCBI Taxonomy" id="13658"/>
    <lineage>
        <taxon>Eukaryota</taxon>
        <taxon>Metazoa</taxon>
        <taxon>Ecdysozoa</taxon>
        <taxon>Nematoda</taxon>
        <taxon>Enoplea</taxon>
        <taxon>Dorylaimia</taxon>
        <taxon>Mermithida</taxon>
        <taxon>Mermithoidea</taxon>
        <taxon>Mermithidae</taxon>
        <taxon>Romanomermis</taxon>
    </lineage>
</organism>
<keyword evidence="2" id="KW-1185">Reference proteome</keyword>